<sequence>MHQIEFKDLIIFVKVAETGNFHEAAEATFLSQPALSRRMQKLENVLGAALFERTTRKTKLTSVGREFLPKARRMLEEFELSVLGIKDMASQQKGSITIACIPTAAFYFLPSVIKPFNEKYPGIRIRILDESANQGLESVIQGDADFGINMAIAQHSEVSFTPLIDDPFVVCMRQDHPLAELDEITWKDLEAYKLISVSRTSGNRLLLDKSIARDQVNLNSFYEVQHLSTSLGLVETGLGLSIVPRLSMPMGTNSALTYRPLAGEQIDRSIGLIRRTSTPVSPSADLFIQILLEQWSTKTEKLE</sequence>
<dbReference type="Proteomes" id="UP000182769">
    <property type="component" value="Unassembled WGS sequence"/>
</dbReference>
<organism evidence="6 7">
    <name type="scientific">Marinomonas fungiae</name>
    <dbReference type="NCBI Taxonomy" id="1137284"/>
    <lineage>
        <taxon>Bacteria</taxon>
        <taxon>Pseudomonadati</taxon>
        <taxon>Pseudomonadota</taxon>
        <taxon>Gammaproteobacteria</taxon>
        <taxon>Oceanospirillales</taxon>
        <taxon>Oceanospirillaceae</taxon>
        <taxon>Marinomonas</taxon>
    </lineage>
</organism>
<name>A0A0K6IQG4_9GAMM</name>
<dbReference type="FunFam" id="1.10.10.10:FF:000001">
    <property type="entry name" value="LysR family transcriptional regulator"/>
    <property type="match status" value="1"/>
</dbReference>
<reference evidence="7" key="1">
    <citation type="submission" date="2015-08" db="EMBL/GenBank/DDBJ databases">
        <authorList>
            <person name="Varghese N."/>
        </authorList>
    </citation>
    <scope>NUCLEOTIDE SEQUENCE [LARGE SCALE GENOMIC DNA]</scope>
    <source>
        <strain evidence="7">JCM 18476</strain>
    </source>
</reference>
<dbReference type="Pfam" id="PF03466">
    <property type="entry name" value="LysR_substrate"/>
    <property type="match status" value="1"/>
</dbReference>
<protein>
    <submittedName>
        <fullName evidence="6">DNA-binding transcriptional regulator, LysR family</fullName>
    </submittedName>
</protein>
<dbReference type="InterPro" id="IPR000847">
    <property type="entry name" value="LysR_HTH_N"/>
</dbReference>
<evidence type="ECO:0000313" key="6">
    <source>
        <dbReference type="EMBL" id="CUB05333.1"/>
    </source>
</evidence>
<dbReference type="Gene3D" id="1.10.10.10">
    <property type="entry name" value="Winged helix-like DNA-binding domain superfamily/Winged helix DNA-binding domain"/>
    <property type="match status" value="1"/>
</dbReference>
<evidence type="ECO:0000256" key="3">
    <source>
        <dbReference type="ARBA" id="ARBA00023125"/>
    </source>
</evidence>
<dbReference type="RefSeq" id="WP_055463940.1">
    <property type="nucleotide sequence ID" value="NZ_CYHG01000010.1"/>
</dbReference>
<dbReference type="PRINTS" id="PR00039">
    <property type="entry name" value="HTHLYSR"/>
</dbReference>
<dbReference type="OrthoDB" id="8437302at2"/>
<dbReference type="PROSITE" id="PS50931">
    <property type="entry name" value="HTH_LYSR"/>
    <property type="match status" value="1"/>
</dbReference>
<evidence type="ECO:0000256" key="2">
    <source>
        <dbReference type="ARBA" id="ARBA00023015"/>
    </source>
</evidence>
<dbReference type="PANTHER" id="PTHR30419">
    <property type="entry name" value="HTH-TYPE TRANSCRIPTIONAL REGULATOR YBHD"/>
    <property type="match status" value="1"/>
</dbReference>
<dbReference type="SUPFAM" id="SSF53850">
    <property type="entry name" value="Periplasmic binding protein-like II"/>
    <property type="match status" value="1"/>
</dbReference>
<evidence type="ECO:0000256" key="1">
    <source>
        <dbReference type="ARBA" id="ARBA00009437"/>
    </source>
</evidence>
<evidence type="ECO:0000313" key="7">
    <source>
        <dbReference type="Proteomes" id="UP000182769"/>
    </source>
</evidence>
<dbReference type="GO" id="GO:0005829">
    <property type="term" value="C:cytosol"/>
    <property type="evidence" value="ECO:0007669"/>
    <property type="project" value="TreeGrafter"/>
</dbReference>
<dbReference type="InterPro" id="IPR050950">
    <property type="entry name" value="HTH-type_LysR_regulators"/>
</dbReference>
<gene>
    <name evidence="6" type="ORF">Ga0061065_11055</name>
</gene>
<dbReference type="CDD" id="cd08440">
    <property type="entry name" value="PBP2_LTTR_like_4"/>
    <property type="match status" value="1"/>
</dbReference>
<proteinExistence type="inferred from homology"/>
<dbReference type="Pfam" id="PF00126">
    <property type="entry name" value="HTH_1"/>
    <property type="match status" value="1"/>
</dbReference>
<dbReference type="EMBL" id="CYHG01000010">
    <property type="protein sequence ID" value="CUB05333.1"/>
    <property type="molecule type" value="Genomic_DNA"/>
</dbReference>
<keyword evidence="3 6" id="KW-0238">DNA-binding</keyword>
<accession>A0A0K6IQG4</accession>
<dbReference type="AlphaFoldDB" id="A0A0K6IQG4"/>
<dbReference type="Gene3D" id="3.40.190.290">
    <property type="match status" value="1"/>
</dbReference>
<dbReference type="InterPro" id="IPR036388">
    <property type="entry name" value="WH-like_DNA-bd_sf"/>
</dbReference>
<evidence type="ECO:0000256" key="4">
    <source>
        <dbReference type="ARBA" id="ARBA00023163"/>
    </source>
</evidence>
<keyword evidence="7" id="KW-1185">Reference proteome</keyword>
<dbReference type="PANTHER" id="PTHR30419:SF8">
    <property type="entry name" value="NITROGEN ASSIMILATION TRANSCRIPTIONAL ACTIVATOR-RELATED"/>
    <property type="match status" value="1"/>
</dbReference>
<keyword evidence="2" id="KW-0805">Transcription regulation</keyword>
<dbReference type="SUPFAM" id="SSF46785">
    <property type="entry name" value="Winged helix' DNA-binding domain"/>
    <property type="match status" value="1"/>
</dbReference>
<keyword evidence="4" id="KW-0804">Transcription</keyword>
<dbReference type="GO" id="GO:0003700">
    <property type="term" value="F:DNA-binding transcription factor activity"/>
    <property type="evidence" value="ECO:0007669"/>
    <property type="project" value="InterPro"/>
</dbReference>
<dbReference type="GO" id="GO:0003677">
    <property type="term" value="F:DNA binding"/>
    <property type="evidence" value="ECO:0007669"/>
    <property type="project" value="UniProtKB-KW"/>
</dbReference>
<feature type="domain" description="HTH lysR-type" evidence="5">
    <location>
        <begin position="4"/>
        <end position="61"/>
    </location>
</feature>
<dbReference type="InterPro" id="IPR036390">
    <property type="entry name" value="WH_DNA-bd_sf"/>
</dbReference>
<dbReference type="STRING" id="1137284.GCA_001418205_02896"/>
<dbReference type="InterPro" id="IPR005119">
    <property type="entry name" value="LysR_subst-bd"/>
</dbReference>
<evidence type="ECO:0000259" key="5">
    <source>
        <dbReference type="PROSITE" id="PS50931"/>
    </source>
</evidence>
<comment type="similarity">
    <text evidence="1">Belongs to the LysR transcriptional regulatory family.</text>
</comment>